<dbReference type="OrthoDB" id="9777219at2"/>
<keyword evidence="2" id="KW-0812">Transmembrane</keyword>
<accession>A0A142B962</accession>
<dbReference type="Pfam" id="PF23357">
    <property type="entry name" value="DUF7088"/>
    <property type="match status" value="1"/>
</dbReference>
<evidence type="ECO:0000313" key="6">
    <source>
        <dbReference type="Proteomes" id="UP000071065"/>
    </source>
</evidence>
<gene>
    <name evidence="5" type="primary">gldG</name>
    <name evidence="5" type="ORF">EZMO1_1084</name>
</gene>
<evidence type="ECO:0000259" key="3">
    <source>
        <dbReference type="Pfam" id="PF09822"/>
    </source>
</evidence>
<evidence type="ECO:0000259" key="4">
    <source>
        <dbReference type="Pfam" id="PF23357"/>
    </source>
</evidence>
<reference evidence="5 6" key="1">
    <citation type="journal article" date="2016" name="Front. Microbiol.">
        <title>Genomic Insight into the Host-Endosymbiont Relationship of Endozoicomonas montiporae CL-33(T) with its Coral Host.</title>
        <authorList>
            <person name="Ding J.-Y."/>
            <person name="Shiu J.-H."/>
            <person name="Chen W.-M."/>
            <person name="Chiang Y.-R."/>
            <person name="Tang S.-L."/>
        </authorList>
    </citation>
    <scope>NUCLEOTIDE SEQUENCE [LARGE SCALE GENOMIC DNA]</scope>
    <source>
        <strain evidence="5 6">CL-33</strain>
    </source>
</reference>
<feature type="compositionally biased region" description="Acidic residues" evidence="1">
    <location>
        <begin position="439"/>
        <end position="456"/>
    </location>
</feature>
<dbReference type="InterPro" id="IPR055396">
    <property type="entry name" value="DUF7088"/>
</dbReference>
<name>A0A142B962_9GAMM</name>
<dbReference type="Proteomes" id="UP000071065">
    <property type="component" value="Chromosome"/>
</dbReference>
<sequence>MSPTLTKRLFSKAGLLVLALVTLLLTIGVSQLFKGARVDLTQDRLYTLSEGTHNLLNNLDGKATLQFFYSESQTRELPFLRNYAKRVTELLDEYVLASDGKLKLEVIDPEPFSENEDKAAEYGLQAVPLGGTGQEAYMGLVISNDEDDSKREVIGFLHPDKERFLEYDISKLVYSVVQQARPKIGLVSTLQVNGGYDMMSRQPSGPWMSISQLRQMYEVDDLGTVFDVVPEDINLLLVVHPKELTDRTRYAIDQYVVGGGHALIFVDPNAESDQSGGGMMGGMMMGMGGDKSSSLPDLFKAWGIEMDKNKVLADATLALSVGSPSGRPVRHLGILGLNEQSFNHDDVITSLLNNVNVATAGAVLQPENAQTTMEVLLHSTTNAMLMDASLFTMLFDPSSLYKDFKATGIEYTLAARVTGMVNTAFPDGRPPEPQPEQAESAEDALIVEEEEEEESETQAKMTKEEEKPVKELPSHIAESTKPINVIVVADTDLLTDRLWVQKNNFFGQEIVQPFANNGDLLINMVDNLTGNADLISIRSRGQFSRPFDKVNELERQAEARFYQKEEELKQQLADTDSKLRQLQAAKEGDEALVLSPEQQAEIERFVQEKLKIRKQLRDVQHQLSKDIEKLGTQLKLINILAVPLLITLIALGYRIARRRKRFG</sequence>
<dbReference type="STRING" id="570277.EZMO1_1084"/>
<evidence type="ECO:0000256" key="1">
    <source>
        <dbReference type="SAM" id="MobiDB-lite"/>
    </source>
</evidence>
<dbReference type="Pfam" id="PF09822">
    <property type="entry name" value="ABC_transp_aux"/>
    <property type="match status" value="1"/>
</dbReference>
<keyword evidence="2" id="KW-1133">Transmembrane helix</keyword>
<dbReference type="EMBL" id="CP013251">
    <property type="protein sequence ID" value="AMO55288.1"/>
    <property type="molecule type" value="Genomic_DNA"/>
</dbReference>
<dbReference type="RefSeq" id="WP_051789799.1">
    <property type="nucleotide sequence ID" value="NZ_CP013251.1"/>
</dbReference>
<evidence type="ECO:0000313" key="5">
    <source>
        <dbReference type="EMBL" id="AMO55288.1"/>
    </source>
</evidence>
<evidence type="ECO:0000256" key="2">
    <source>
        <dbReference type="SAM" id="Phobius"/>
    </source>
</evidence>
<organism evidence="5 6">
    <name type="scientific">Endozoicomonas montiporae CL-33</name>
    <dbReference type="NCBI Taxonomy" id="570277"/>
    <lineage>
        <taxon>Bacteria</taxon>
        <taxon>Pseudomonadati</taxon>
        <taxon>Pseudomonadota</taxon>
        <taxon>Gammaproteobacteria</taxon>
        <taxon>Oceanospirillales</taxon>
        <taxon>Endozoicomonadaceae</taxon>
        <taxon>Endozoicomonas</taxon>
    </lineage>
</organism>
<keyword evidence="2" id="KW-0472">Membrane</keyword>
<protein>
    <submittedName>
        <fullName evidence="5">Gliding motility-associated ABC transporter auxiliary component</fullName>
    </submittedName>
</protein>
<dbReference type="KEGG" id="emp:EZMO1_1084"/>
<feature type="transmembrane region" description="Helical" evidence="2">
    <location>
        <begin position="636"/>
        <end position="656"/>
    </location>
</feature>
<dbReference type="PATRIC" id="fig|570277.3.peg.1183"/>
<feature type="compositionally biased region" description="Basic and acidic residues" evidence="1">
    <location>
        <begin position="461"/>
        <end position="473"/>
    </location>
</feature>
<feature type="domain" description="ABC-type uncharacterised transport system" evidence="3">
    <location>
        <begin position="181"/>
        <end position="524"/>
    </location>
</feature>
<feature type="domain" description="DUF7088" evidence="4">
    <location>
        <begin position="42"/>
        <end position="143"/>
    </location>
</feature>
<dbReference type="InterPro" id="IPR019196">
    <property type="entry name" value="ABC_transp_unknown"/>
</dbReference>
<feature type="region of interest" description="Disordered" evidence="1">
    <location>
        <begin position="424"/>
        <end position="473"/>
    </location>
</feature>
<dbReference type="AlphaFoldDB" id="A0A142B962"/>
<proteinExistence type="predicted"/>